<keyword evidence="3" id="KW-1185">Reference proteome</keyword>
<proteinExistence type="predicted"/>
<keyword evidence="1" id="KW-0732">Signal</keyword>
<comment type="caution">
    <text evidence="2">The sequence shown here is derived from an EMBL/GenBank/DDBJ whole genome shotgun (WGS) entry which is preliminary data.</text>
</comment>
<accession>A0A2P7AP41</accession>
<evidence type="ECO:0008006" key="4">
    <source>
        <dbReference type="Google" id="ProtNLM"/>
    </source>
</evidence>
<evidence type="ECO:0000313" key="2">
    <source>
        <dbReference type="EMBL" id="PSH55978.1"/>
    </source>
</evidence>
<evidence type="ECO:0000256" key="1">
    <source>
        <dbReference type="SAM" id="SignalP"/>
    </source>
</evidence>
<dbReference type="AlphaFoldDB" id="A0A2P7AP41"/>
<gene>
    <name evidence="2" type="ORF">CU100_20295</name>
</gene>
<dbReference type="RefSeq" id="WP_106718395.1">
    <property type="nucleotide sequence ID" value="NZ_JACHXT010000001.1"/>
</dbReference>
<name>A0A2P7AP41_9HYPH</name>
<dbReference type="Pfam" id="PF06191">
    <property type="entry name" value="DUF995"/>
    <property type="match status" value="1"/>
</dbReference>
<feature type="signal peptide" evidence="1">
    <location>
        <begin position="1"/>
        <end position="21"/>
    </location>
</feature>
<evidence type="ECO:0000313" key="3">
    <source>
        <dbReference type="Proteomes" id="UP000241158"/>
    </source>
</evidence>
<dbReference type="EMBL" id="PGGN01000004">
    <property type="protein sequence ID" value="PSH55978.1"/>
    <property type="molecule type" value="Genomic_DNA"/>
</dbReference>
<feature type="chain" id="PRO_5015165750" description="DUF995 domain-containing protein" evidence="1">
    <location>
        <begin position="22"/>
        <end position="171"/>
    </location>
</feature>
<protein>
    <recommendedName>
        <fullName evidence="4">DUF995 domain-containing protein</fullName>
    </recommendedName>
</protein>
<reference evidence="3" key="1">
    <citation type="submission" date="2017-11" db="EMBL/GenBank/DDBJ databases">
        <authorList>
            <person name="Kuznetsova I."/>
            <person name="Sazanova A."/>
            <person name="Chirak E."/>
            <person name="Safronova V."/>
            <person name="Willems A."/>
        </authorList>
    </citation>
    <scope>NUCLEOTIDE SEQUENCE [LARGE SCALE GENOMIC DNA]</scope>
    <source>
        <strain evidence="3">PEPV15</strain>
    </source>
</reference>
<organism evidence="2 3">
    <name type="scientific">Phyllobacterium endophyticum</name>
    <dbReference type="NCBI Taxonomy" id="1149773"/>
    <lineage>
        <taxon>Bacteria</taxon>
        <taxon>Pseudomonadati</taxon>
        <taxon>Pseudomonadota</taxon>
        <taxon>Alphaproteobacteria</taxon>
        <taxon>Hyphomicrobiales</taxon>
        <taxon>Phyllobacteriaceae</taxon>
        <taxon>Phyllobacterium</taxon>
    </lineage>
</organism>
<dbReference type="InterPro" id="IPR009337">
    <property type="entry name" value="DUF995"/>
</dbReference>
<dbReference type="Proteomes" id="UP000241158">
    <property type="component" value="Unassembled WGS sequence"/>
</dbReference>
<dbReference type="OrthoDB" id="8071960at2"/>
<sequence length="171" mass="19093">MKKIRTLSLLCAIIAAMGAVAFDADAAQTKMTKPPAMSEPLTSNELVKLYGNRSWLWKDGAGYFAVKQREFRAWTGEGSGSYGAGRWFVTDPGKLCFKAMWYAKTGKADALTCFSHRKKGNAIFQKREPDGEWYAFKTSPAGSGDEYRKLQPGDYATARFDRMRAKFSTVK</sequence>